<feature type="non-terminal residue" evidence="1">
    <location>
        <position position="1"/>
    </location>
</feature>
<name>X1HPI3_9ZZZZ</name>
<reference evidence="1" key="1">
    <citation type="journal article" date="2014" name="Front. Microbiol.">
        <title>High frequency of phylogenetically diverse reductive dehalogenase-homologous genes in deep subseafloor sedimentary metagenomes.</title>
        <authorList>
            <person name="Kawai M."/>
            <person name="Futagami T."/>
            <person name="Toyoda A."/>
            <person name="Takaki Y."/>
            <person name="Nishi S."/>
            <person name="Hori S."/>
            <person name="Arai W."/>
            <person name="Tsubouchi T."/>
            <person name="Morono Y."/>
            <person name="Uchiyama I."/>
            <person name="Ito T."/>
            <person name="Fujiyama A."/>
            <person name="Inagaki F."/>
            <person name="Takami H."/>
        </authorList>
    </citation>
    <scope>NUCLEOTIDE SEQUENCE</scope>
    <source>
        <strain evidence="1">Expedition CK06-06</strain>
    </source>
</reference>
<evidence type="ECO:0000313" key="1">
    <source>
        <dbReference type="EMBL" id="GAH71407.1"/>
    </source>
</evidence>
<protein>
    <submittedName>
        <fullName evidence="1">Uncharacterized protein</fullName>
    </submittedName>
</protein>
<comment type="caution">
    <text evidence="1">The sequence shown here is derived from an EMBL/GenBank/DDBJ whole genome shotgun (WGS) entry which is preliminary data.</text>
</comment>
<organism evidence="1">
    <name type="scientific">marine sediment metagenome</name>
    <dbReference type="NCBI Taxonomy" id="412755"/>
    <lineage>
        <taxon>unclassified sequences</taxon>
        <taxon>metagenomes</taxon>
        <taxon>ecological metagenomes</taxon>
    </lineage>
</organism>
<accession>X1HPI3</accession>
<gene>
    <name evidence="1" type="ORF">S03H2_43565</name>
</gene>
<proteinExistence type="predicted"/>
<dbReference type="AlphaFoldDB" id="X1HPI3"/>
<dbReference type="EMBL" id="BARU01027186">
    <property type="protein sequence ID" value="GAH71407.1"/>
    <property type="molecule type" value="Genomic_DNA"/>
</dbReference>
<feature type="non-terminal residue" evidence="1">
    <location>
        <position position="270"/>
    </location>
</feature>
<sequence length="270" mass="29492">SGEFETYAGAHDAAVGVGGGLSHISAQQLVRNDIYSGSGYFYLIRRLECKYDLSLLAGLTISSARVYFPDLLLELYADDVNQGDLHVVEGCGDNPLVFASFGKLLSKTISGGVIECPDVPPSGWGNTIRMPKPFIELNATGISWLSLGSPVSPLAFRLSCDKDNVPNVVLPTELYDYKGNGMYGYLCFTKANACRPIGWLPIAMIDNITATSAVLHGIHCPGTAMLRIVHDGVDDEYPKYRFVYGKTRYARDNYTSWKSLSVTMPNEEVP</sequence>